<keyword evidence="4 6" id="KW-1133">Transmembrane helix</keyword>
<evidence type="ECO:0000256" key="4">
    <source>
        <dbReference type="ARBA" id="ARBA00022989"/>
    </source>
</evidence>
<evidence type="ECO:0000313" key="8">
    <source>
        <dbReference type="Proteomes" id="UP000175989"/>
    </source>
</evidence>
<evidence type="ECO:0000313" key="7">
    <source>
        <dbReference type="EMBL" id="OEZ97656.1"/>
    </source>
</evidence>
<dbReference type="OrthoDB" id="8757221at2"/>
<evidence type="ECO:0000256" key="5">
    <source>
        <dbReference type="ARBA" id="ARBA00023136"/>
    </source>
</evidence>
<comment type="caution">
    <text evidence="7">The sequence shown here is derived from an EMBL/GenBank/DDBJ whole genome shotgun (WGS) entry which is preliminary data.</text>
</comment>
<feature type="transmembrane region" description="Helical" evidence="6">
    <location>
        <begin position="68"/>
        <end position="85"/>
    </location>
</feature>
<reference evidence="8" key="1">
    <citation type="journal article" date="2016" name="Front. Microbiol.">
        <title>Molecular Keys to the Janthinobacterium and Duganella spp. Interaction with the Plant Pathogen Fusarium graminearum.</title>
        <authorList>
            <person name="Haack F.S."/>
            <person name="Poehlein A."/>
            <person name="Kroger C."/>
            <person name="Voigt C.A."/>
            <person name="Piepenbring M."/>
            <person name="Bode H.B."/>
            <person name="Daniel R."/>
            <person name="Schafer W."/>
            <person name="Streit W.R."/>
        </authorList>
    </citation>
    <scope>NUCLEOTIDE SEQUENCE [LARGE SCALE GENOMIC DNA]</scope>
    <source>
        <strain evidence="8">T54</strain>
    </source>
</reference>
<name>A0A1E7WGU4_9BURK</name>
<sequence>MFKVVALQLAIATGFALLAWNLGGVLKAWSAAYGGAIAVIGSLVYAMIVMGATNDPKKTFRTHFRAEMVKFSVTAALFIVALVLFSSAAWLWLILGFAVATMAYWFALLAV</sequence>
<organism evidence="7 8">
    <name type="scientific">Duganella phyllosphaerae</name>
    <dbReference type="NCBI Taxonomy" id="762836"/>
    <lineage>
        <taxon>Bacteria</taxon>
        <taxon>Pseudomonadati</taxon>
        <taxon>Pseudomonadota</taxon>
        <taxon>Betaproteobacteria</taxon>
        <taxon>Burkholderiales</taxon>
        <taxon>Oxalobacteraceae</taxon>
        <taxon>Telluria group</taxon>
        <taxon>Duganella</taxon>
    </lineage>
</organism>
<accession>A0A1E7WGU4</accession>
<protein>
    <submittedName>
        <fullName evidence="7">ATP synthase I chain</fullName>
    </submittedName>
</protein>
<feature type="transmembrane region" description="Helical" evidence="6">
    <location>
        <begin position="29"/>
        <end position="48"/>
    </location>
</feature>
<keyword evidence="3 6" id="KW-0812">Transmembrane</keyword>
<dbReference type="GO" id="GO:0005886">
    <property type="term" value="C:plasma membrane"/>
    <property type="evidence" value="ECO:0007669"/>
    <property type="project" value="UniProtKB-SubCell"/>
</dbReference>
<evidence type="ECO:0000256" key="1">
    <source>
        <dbReference type="ARBA" id="ARBA00004651"/>
    </source>
</evidence>
<keyword evidence="5 6" id="KW-0472">Membrane</keyword>
<dbReference type="AlphaFoldDB" id="A0A1E7WGU4"/>
<keyword evidence="2" id="KW-1003">Cell membrane</keyword>
<dbReference type="Pfam" id="PF03899">
    <property type="entry name" value="ATP-synt_I"/>
    <property type="match status" value="1"/>
</dbReference>
<dbReference type="Proteomes" id="UP000175989">
    <property type="component" value="Unassembled WGS sequence"/>
</dbReference>
<keyword evidence="8" id="KW-1185">Reference proteome</keyword>
<evidence type="ECO:0000256" key="6">
    <source>
        <dbReference type="SAM" id="Phobius"/>
    </source>
</evidence>
<dbReference type="InterPro" id="IPR005598">
    <property type="entry name" value="ATP_synth_I"/>
</dbReference>
<dbReference type="PATRIC" id="fig|762836.4.peg.3593"/>
<dbReference type="EMBL" id="LROM01000096">
    <property type="protein sequence ID" value="OEZ97656.1"/>
    <property type="molecule type" value="Genomic_DNA"/>
</dbReference>
<comment type="subcellular location">
    <subcellularLocation>
        <location evidence="1">Cell membrane</location>
        <topology evidence="1">Multi-pass membrane protein</topology>
    </subcellularLocation>
</comment>
<gene>
    <name evidence="7" type="ORF">DUPY_34890</name>
</gene>
<proteinExistence type="predicted"/>
<evidence type="ECO:0000256" key="3">
    <source>
        <dbReference type="ARBA" id="ARBA00022692"/>
    </source>
</evidence>
<evidence type="ECO:0000256" key="2">
    <source>
        <dbReference type="ARBA" id="ARBA00022475"/>
    </source>
</evidence>